<keyword evidence="5" id="KW-0812">Transmembrane</keyword>
<dbReference type="GO" id="GO:0015288">
    <property type="term" value="F:porin activity"/>
    <property type="evidence" value="ECO:0007669"/>
    <property type="project" value="TreeGrafter"/>
</dbReference>
<evidence type="ECO:0000256" key="2">
    <source>
        <dbReference type="ARBA" id="ARBA00007613"/>
    </source>
</evidence>
<evidence type="ECO:0000256" key="7">
    <source>
        <dbReference type="ARBA" id="ARBA00023237"/>
    </source>
</evidence>
<protein>
    <submittedName>
        <fullName evidence="8">Multidrug resistance outer membrane protein MdtQ</fullName>
    </submittedName>
</protein>
<keyword evidence="4" id="KW-1134">Transmembrane beta strand</keyword>
<evidence type="ECO:0000256" key="1">
    <source>
        <dbReference type="ARBA" id="ARBA00004442"/>
    </source>
</evidence>
<dbReference type="AlphaFoldDB" id="A0A0P0GMW3"/>
<keyword evidence="6" id="KW-0472">Membrane</keyword>
<dbReference type="GO" id="GO:0015562">
    <property type="term" value="F:efflux transmembrane transporter activity"/>
    <property type="evidence" value="ECO:0007669"/>
    <property type="project" value="InterPro"/>
</dbReference>
<dbReference type="PATRIC" id="fig|246787.4.peg.5581"/>
<reference evidence="8 9" key="1">
    <citation type="journal article" date="2015" name="Science">
        <title>Genetic determinants of in vivo fitness and diet responsiveness in multiple human gut Bacteroides.</title>
        <authorList>
            <person name="Wu M."/>
            <person name="McNulty N.P."/>
            <person name="Rodionov D.A."/>
            <person name="Khoroshkin M.S."/>
            <person name="Griffin N.W."/>
            <person name="Cheng J."/>
            <person name="Latreille P."/>
            <person name="Kerstetter R.A."/>
            <person name="Terrapon N."/>
            <person name="Henrissat B."/>
            <person name="Osterman A.L."/>
            <person name="Gordon J.I."/>
        </authorList>
    </citation>
    <scope>NUCLEOTIDE SEQUENCE [LARGE SCALE GENOMIC DNA]</scope>
    <source>
        <strain evidence="8 9">WH2</strain>
    </source>
</reference>
<dbReference type="Gene3D" id="1.20.1600.10">
    <property type="entry name" value="Outer membrane efflux proteins (OEP)"/>
    <property type="match status" value="1"/>
</dbReference>
<dbReference type="GO" id="GO:0009279">
    <property type="term" value="C:cell outer membrane"/>
    <property type="evidence" value="ECO:0007669"/>
    <property type="project" value="UniProtKB-SubCell"/>
</dbReference>
<dbReference type="InterPro" id="IPR051906">
    <property type="entry name" value="TolC-like"/>
</dbReference>
<dbReference type="KEGG" id="bcel:BcellWH2_05408"/>
<name>A0A0P0GMW3_9BACE</name>
<evidence type="ECO:0000256" key="6">
    <source>
        <dbReference type="ARBA" id="ARBA00023136"/>
    </source>
</evidence>
<evidence type="ECO:0000256" key="5">
    <source>
        <dbReference type="ARBA" id="ARBA00022692"/>
    </source>
</evidence>
<dbReference type="Proteomes" id="UP000061809">
    <property type="component" value="Chromosome"/>
</dbReference>
<dbReference type="GO" id="GO:1990281">
    <property type="term" value="C:efflux pump complex"/>
    <property type="evidence" value="ECO:0007669"/>
    <property type="project" value="TreeGrafter"/>
</dbReference>
<dbReference type="PANTHER" id="PTHR30026">
    <property type="entry name" value="OUTER MEMBRANE PROTEIN TOLC"/>
    <property type="match status" value="1"/>
</dbReference>
<keyword evidence="7" id="KW-0998">Cell outer membrane</keyword>
<evidence type="ECO:0000256" key="3">
    <source>
        <dbReference type="ARBA" id="ARBA00022448"/>
    </source>
</evidence>
<evidence type="ECO:0000313" key="8">
    <source>
        <dbReference type="EMBL" id="ALJ62608.1"/>
    </source>
</evidence>
<evidence type="ECO:0000313" key="9">
    <source>
        <dbReference type="Proteomes" id="UP000061809"/>
    </source>
</evidence>
<dbReference type="SUPFAM" id="SSF56954">
    <property type="entry name" value="Outer membrane efflux proteins (OEP)"/>
    <property type="match status" value="1"/>
</dbReference>
<comment type="subcellular location">
    <subcellularLocation>
        <location evidence="1">Cell outer membrane</location>
    </subcellularLocation>
</comment>
<sequence length="507" mass="58237">MNLFYQKEHTMYKKILLLLIACGTLITIDAQEHTMELTLGQTIERARRQSPDAQTAQHSFRSAYWNYKYYRANYLPALKLTSDPYLNRAINKITMSDGSVKFVEQNLLSTDLTLSLTQNIPWTGGTLFVETSAQRLDLFSDNSTSWQTSPINVGYSQSLFGYNSLKWNRRIEPLRYQEAKKTYVETLELVAANATQKFFALATAQSNYEIASTNYANADTLYTYAQGRYNIGTITENEMLQLELNKLTEETNRMNAHIEVENCMQELRSYLGIQEDILIKVDVSDHVPNLHIDLSTALITARQNSPDILDMQRRKLESESRVASARANAGLKADLYLRFGLTQTGNKLKDAYHNPLDQQYVTLGISLPILDWGRGKGQVRVARSNRDLTYTQVEQDKTDFELNVRKLVKQFNLQSQRVHIAARTDETAQRRADVARRLYILGKSTVLDLNASISEKDAARRNYITALYNYWSLYYTLRSITLYDFEVDAPLTETERIGEVMDKMIKK</sequence>
<proteinExistence type="inferred from homology"/>
<dbReference type="PANTHER" id="PTHR30026:SF20">
    <property type="entry name" value="OUTER MEMBRANE PROTEIN TOLC"/>
    <property type="match status" value="1"/>
</dbReference>
<keyword evidence="3" id="KW-0813">Transport</keyword>
<organism evidence="8 9">
    <name type="scientific">Bacteroides cellulosilyticus</name>
    <dbReference type="NCBI Taxonomy" id="246787"/>
    <lineage>
        <taxon>Bacteria</taxon>
        <taxon>Pseudomonadati</taxon>
        <taxon>Bacteroidota</taxon>
        <taxon>Bacteroidia</taxon>
        <taxon>Bacteroidales</taxon>
        <taxon>Bacteroidaceae</taxon>
        <taxon>Bacteroides</taxon>
    </lineage>
</organism>
<accession>A0A0P0GMW3</accession>
<dbReference type="EMBL" id="CP012801">
    <property type="protein sequence ID" value="ALJ62608.1"/>
    <property type="molecule type" value="Genomic_DNA"/>
</dbReference>
<evidence type="ECO:0000256" key="4">
    <source>
        <dbReference type="ARBA" id="ARBA00022452"/>
    </source>
</evidence>
<dbReference type="Pfam" id="PF02321">
    <property type="entry name" value="OEP"/>
    <property type="match status" value="2"/>
</dbReference>
<dbReference type="InterPro" id="IPR003423">
    <property type="entry name" value="OMP_efflux"/>
</dbReference>
<comment type="similarity">
    <text evidence="2">Belongs to the outer membrane factor (OMF) (TC 1.B.17) family.</text>
</comment>
<gene>
    <name evidence="8" type="ORF">BcellWH2_05408</name>
</gene>